<accession>A0A654C5M9</accession>
<dbReference type="EMBL" id="CABWMC010000034">
    <property type="protein sequence ID" value="VXC88377.1"/>
    <property type="molecule type" value="Genomic_DNA"/>
</dbReference>
<reference evidence="1 2" key="1">
    <citation type="submission" date="2019-10" db="EMBL/GenBank/DDBJ databases">
        <authorList>
            <person name="Karimi E."/>
        </authorList>
    </citation>
    <scope>NUCLEOTIDE SEQUENCE [LARGE SCALE GENOMIC DNA]</scope>
    <source>
        <strain evidence="1">Bacillus sp. 71</strain>
    </source>
</reference>
<evidence type="ECO:0000313" key="1">
    <source>
        <dbReference type="EMBL" id="VXC88377.1"/>
    </source>
</evidence>
<gene>
    <name evidence="1" type="ORF">BACI71_90176</name>
</gene>
<evidence type="ECO:0000313" key="2">
    <source>
        <dbReference type="Proteomes" id="UP000437562"/>
    </source>
</evidence>
<name>A0A654C5M9_BACMY</name>
<dbReference type="Proteomes" id="UP000437562">
    <property type="component" value="Unassembled WGS sequence"/>
</dbReference>
<protein>
    <submittedName>
        <fullName evidence="1">Uncharacterized protein</fullName>
    </submittedName>
</protein>
<organism evidence="1 2">
    <name type="scientific">Bacillus mycoides</name>
    <dbReference type="NCBI Taxonomy" id="1405"/>
    <lineage>
        <taxon>Bacteria</taxon>
        <taxon>Bacillati</taxon>
        <taxon>Bacillota</taxon>
        <taxon>Bacilli</taxon>
        <taxon>Bacillales</taxon>
        <taxon>Bacillaceae</taxon>
        <taxon>Bacillus</taxon>
        <taxon>Bacillus cereus group</taxon>
    </lineage>
</organism>
<proteinExistence type="predicted"/>
<sequence length="43" mass="4353">MFDELPPHSIVMQLTAIVLSNAALLIVGGEGGLEGYVKGVGVG</sequence>
<dbReference type="AlphaFoldDB" id="A0A654C5M9"/>